<accession>A0A498J540</accession>
<comment type="similarity">
    <text evidence="1">Belongs to the ARG7 family.</text>
</comment>
<protein>
    <submittedName>
        <fullName evidence="2">Uncharacterized protein</fullName>
    </submittedName>
</protein>
<dbReference type="PANTHER" id="PTHR31374">
    <property type="entry name" value="AUXIN-INDUCED PROTEIN-LIKE-RELATED"/>
    <property type="match status" value="1"/>
</dbReference>
<evidence type="ECO:0000313" key="3">
    <source>
        <dbReference type="Proteomes" id="UP000290289"/>
    </source>
</evidence>
<evidence type="ECO:0000313" key="2">
    <source>
        <dbReference type="EMBL" id="RXH89825.1"/>
    </source>
</evidence>
<sequence length="111" mass="13091">MKRVLYYLLMRVRRSGKLSQLIGAKRLKSSPSTTPKRYVPVCVGVDGDTKRFMIHTKLLSHAEFLKLLYRSAEEYGFCNDGVLRIPYEARDFEEYWMIKMPKPNIYRVEPV</sequence>
<comment type="caution">
    <text evidence="2">The sequence shown here is derived from an EMBL/GenBank/DDBJ whole genome shotgun (WGS) entry which is preliminary data.</text>
</comment>
<organism evidence="2 3">
    <name type="scientific">Malus domestica</name>
    <name type="common">Apple</name>
    <name type="synonym">Pyrus malus</name>
    <dbReference type="NCBI Taxonomy" id="3750"/>
    <lineage>
        <taxon>Eukaryota</taxon>
        <taxon>Viridiplantae</taxon>
        <taxon>Streptophyta</taxon>
        <taxon>Embryophyta</taxon>
        <taxon>Tracheophyta</taxon>
        <taxon>Spermatophyta</taxon>
        <taxon>Magnoliopsida</taxon>
        <taxon>eudicotyledons</taxon>
        <taxon>Gunneridae</taxon>
        <taxon>Pentapetalae</taxon>
        <taxon>rosids</taxon>
        <taxon>fabids</taxon>
        <taxon>Rosales</taxon>
        <taxon>Rosaceae</taxon>
        <taxon>Amygdaloideae</taxon>
        <taxon>Maleae</taxon>
        <taxon>Malus</taxon>
    </lineage>
</organism>
<evidence type="ECO:0000256" key="1">
    <source>
        <dbReference type="ARBA" id="ARBA00006974"/>
    </source>
</evidence>
<dbReference type="Proteomes" id="UP000290289">
    <property type="component" value="Chromosome 9"/>
</dbReference>
<dbReference type="EMBL" id="RDQH01000335">
    <property type="protein sequence ID" value="RXH89825.1"/>
    <property type="molecule type" value="Genomic_DNA"/>
</dbReference>
<dbReference type="GO" id="GO:0009733">
    <property type="term" value="P:response to auxin"/>
    <property type="evidence" value="ECO:0007669"/>
    <property type="project" value="InterPro"/>
</dbReference>
<dbReference type="AlphaFoldDB" id="A0A498J540"/>
<reference evidence="2 3" key="1">
    <citation type="submission" date="2018-10" db="EMBL/GenBank/DDBJ databases">
        <title>A high-quality apple genome assembly.</title>
        <authorList>
            <person name="Hu J."/>
        </authorList>
    </citation>
    <scope>NUCLEOTIDE SEQUENCE [LARGE SCALE GENOMIC DNA]</scope>
    <source>
        <strain evidence="3">cv. HFTH1</strain>
        <tissue evidence="2">Young leaf</tissue>
    </source>
</reference>
<dbReference type="InterPro" id="IPR003676">
    <property type="entry name" value="SAUR_fam"/>
</dbReference>
<dbReference type="PANTHER" id="PTHR31374:SF32">
    <property type="entry name" value="SAUR FAMILY PROTEIN"/>
    <property type="match status" value="1"/>
</dbReference>
<proteinExistence type="inferred from homology"/>
<gene>
    <name evidence="2" type="ORF">DVH24_032182</name>
</gene>
<keyword evidence="3" id="KW-1185">Reference proteome</keyword>
<name>A0A498J540_MALDO</name>
<dbReference type="Pfam" id="PF02519">
    <property type="entry name" value="Auxin_inducible"/>
    <property type="match status" value="1"/>
</dbReference>